<evidence type="ECO:0000313" key="5">
    <source>
        <dbReference type="Proteomes" id="UP001289374"/>
    </source>
</evidence>
<dbReference type="Pfam" id="PF00076">
    <property type="entry name" value="RRM_1"/>
    <property type="match status" value="1"/>
</dbReference>
<dbReference type="SUPFAM" id="SSF54928">
    <property type="entry name" value="RNA-binding domain, RBD"/>
    <property type="match status" value="1"/>
</dbReference>
<dbReference type="InterPro" id="IPR035979">
    <property type="entry name" value="RBD_domain_sf"/>
</dbReference>
<feature type="domain" description="RRM" evidence="3">
    <location>
        <begin position="5"/>
        <end position="92"/>
    </location>
</feature>
<keyword evidence="1 2" id="KW-0694">RNA-binding</keyword>
<reference evidence="4" key="1">
    <citation type="submission" date="2020-06" db="EMBL/GenBank/DDBJ databases">
        <authorList>
            <person name="Li T."/>
            <person name="Hu X."/>
            <person name="Zhang T."/>
            <person name="Song X."/>
            <person name="Zhang H."/>
            <person name="Dai N."/>
            <person name="Sheng W."/>
            <person name="Hou X."/>
            <person name="Wei L."/>
        </authorList>
    </citation>
    <scope>NUCLEOTIDE SEQUENCE</scope>
    <source>
        <strain evidence="4">K16</strain>
        <tissue evidence="4">Leaf</tissue>
    </source>
</reference>
<proteinExistence type="predicted"/>
<name>A0AAE2BMX8_9LAMI</name>
<accession>A0AAE2BMX8</accession>
<protein>
    <submittedName>
        <fullName evidence="4">Cold-inducible RNA-binding protein</fullName>
    </submittedName>
</protein>
<dbReference type="AlphaFoldDB" id="A0AAE2BMX8"/>
<dbReference type="PROSITE" id="PS50102">
    <property type="entry name" value="RRM"/>
    <property type="match status" value="1"/>
</dbReference>
<organism evidence="4 5">
    <name type="scientific">Sesamum angolense</name>
    <dbReference type="NCBI Taxonomy" id="2727404"/>
    <lineage>
        <taxon>Eukaryota</taxon>
        <taxon>Viridiplantae</taxon>
        <taxon>Streptophyta</taxon>
        <taxon>Embryophyta</taxon>
        <taxon>Tracheophyta</taxon>
        <taxon>Spermatophyta</taxon>
        <taxon>Magnoliopsida</taxon>
        <taxon>eudicotyledons</taxon>
        <taxon>Gunneridae</taxon>
        <taxon>Pentapetalae</taxon>
        <taxon>asterids</taxon>
        <taxon>lamiids</taxon>
        <taxon>Lamiales</taxon>
        <taxon>Pedaliaceae</taxon>
        <taxon>Sesamum</taxon>
    </lineage>
</organism>
<dbReference type="Gene3D" id="3.30.70.330">
    <property type="match status" value="1"/>
</dbReference>
<dbReference type="GO" id="GO:0003723">
    <property type="term" value="F:RNA binding"/>
    <property type="evidence" value="ECO:0007669"/>
    <property type="project" value="UniProtKB-UniRule"/>
</dbReference>
<dbReference type="EMBL" id="JACGWL010000012">
    <property type="protein sequence ID" value="KAK4391322.1"/>
    <property type="molecule type" value="Genomic_DNA"/>
</dbReference>
<sequence>MDPQNKIRFNAAEVHSWVVVYITTGELKRLFSPFGLIEEVRLIKDPRTQRPKGFGFVKFASELDAQNALKAMNGRFCYFMFSRIIEFKEILSVPLKPKKLGLCTLIINGVLLYLSDSCNDIELQIVDGRLIFVEFAETTKPGKRT</sequence>
<keyword evidence="5" id="KW-1185">Reference proteome</keyword>
<dbReference type="Proteomes" id="UP001289374">
    <property type="component" value="Unassembled WGS sequence"/>
</dbReference>
<comment type="caution">
    <text evidence="4">The sequence shown here is derived from an EMBL/GenBank/DDBJ whole genome shotgun (WGS) entry which is preliminary data.</text>
</comment>
<evidence type="ECO:0000259" key="3">
    <source>
        <dbReference type="PROSITE" id="PS50102"/>
    </source>
</evidence>
<dbReference type="InterPro" id="IPR052462">
    <property type="entry name" value="SLIRP/GR-RBP-like"/>
</dbReference>
<evidence type="ECO:0000313" key="4">
    <source>
        <dbReference type="EMBL" id="KAK4391322.1"/>
    </source>
</evidence>
<dbReference type="InterPro" id="IPR012677">
    <property type="entry name" value="Nucleotide-bd_a/b_plait_sf"/>
</dbReference>
<gene>
    <name evidence="4" type="ORF">Sango_2195500</name>
</gene>
<dbReference type="InterPro" id="IPR000504">
    <property type="entry name" value="RRM_dom"/>
</dbReference>
<dbReference type="SMART" id="SM00360">
    <property type="entry name" value="RRM"/>
    <property type="match status" value="1"/>
</dbReference>
<evidence type="ECO:0000256" key="2">
    <source>
        <dbReference type="PROSITE-ProRule" id="PRU00176"/>
    </source>
</evidence>
<reference evidence="4" key="2">
    <citation type="journal article" date="2024" name="Plant">
        <title>Genomic evolution and insights into agronomic trait innovations of Sesamum species.</title>
        <authorList>
            <person name="Miao H."/>
            <person name="Wang L."/>
            <person name="Qu L."/>
            <person name="Liu H."/>
            <person name="Sun Y."/>
            <person name="Le M."/>
            <person name="Wang Q."/>
            <person name="Wei S."/>
            <person name="Zheng Y."/>
            <person name="Lin W."/>
            <person name="Duan Y."/>
            <person name="Cao H."/>
            <person name="Xiong S."/>
            <person name="Wang X."/>
            <person name="Wei L."/>
            <person name="Li C."/>
            <person name="Ma Q."/>
            <person name="Ju M."/>
            <person name="Zhao R."/>
            <person name="Li G."/>
            <person name="Mu C."/>
            <person name="Tian Q."/>
            <person name="Mei H."/>
            <person name="Zhang T."/>
            <person name="Gao T."/>
            <person name="Zhang H."/>
        </authorList>
    </citation>
    <scope>NUCLEOTIDE SEQUENCE</scope>
    <source>
        <strain evidence="4">K16</strain>
    </source>
</reference>
<evidence type="ECO:0000256" key="1">
    <source>
        <dbReference type="ARBA" id="ARBA00022884"/>
    </source>
</evidence>
<dbReference type="PANTHER" id="PTHR48027">
    <property type="entry name" value="HETEROGENEOUS NUCLEAR RIBONUCLEOPROTEIN 87F-RELATED"/>
    <property type="match status" value="1"/>
</dbReference>